<dbReference type="OrthoDB" id="261831at2759"/>
<dbReference type="PANTHER" id="PTHR12791">
    <property type="entry name" value="GOLGI SNARE BET1-RELATED"/>
    <property type="match status" value="1"/>
</dbReference>
<evidence type="ECO:0000259" key="10">
    <source>
        <dbReference type="PROSITE" id="PS50192"/>
    </source>
</evidence>
<keyword evidence="7 9" id="KW-0472">Membrane</keyword>
<feature type="domain" description="T-SNARE coiled-coil homology" evidence="10">
    <location>
        <begin position="19"/>
        <end position="81"/>
    </location>
</feature>
<evidence type="ECO:0000256" key="2">
    <source>
        <dbReference type="ARBA" id="ARBA00022448"/>
    </source>
</evidence>
<dbReference type="EMBL" id="AEYI02001748">
    <property type="protein sequence ID" value="KFG33600.1"/>
    <property type="molecule type" value="Genomic_DNA"/>
</dbReference>
<sequence length="113" mass="13135">MMRKKEGYERRRFEQRGMDAMEEENDACIVDLESKVQSLKQLSLAMRDEVQESNNLLEGMAGGLDGVRNSIRSSIKRMENLWNQRGGWHTCYLALFVVVIFIIFYFLYGKSSA</sequence>
<proteinExistence type="predicted"/>
<evidence type="ECO:0000256" key="7">
    <source>
        <dbReference type="ARBA" id="ARBA00023136"/>
    </source>
</evidence>
<protein>
    <submittedName>
        <fullName evidence="11">Putative transmembrane protein</fullName>
    </submittedName>
</protein>
<keyword evidence="5 9" id="KW-1133">Transmembrane helix</keyword>
<dbReference type="Gene3D" id="1.20.5.110">
    <property type="match status" value="1"/>
</dbReference>
<evidence type="ECO:0000256" key="1">
    <source>
        <dbReference type="ARBA" id="ARBA00004394"/>
    </source>
</evidence>
<dbReference type="SMART" id="SM00397">
    <property type="entry name" value="t_SNARE"/>
    <property type="match status" value="1"/>
</dbReference>
<evidence type="ECO:0000256" key="8">
    <source>
        <dbReference type="ARBA" id="ARBA00046280"/>
    </source>
</evidence>
<evidence type="ECO:0000313" key="11">
    <source>
        <dbReference type="EMBL" id="KFG33600.1"/>
    </source>
</evidence>
<dbReference type="GO" id="GO:0015031">
    <property type="term" value="P:protein transport"/>
    <property type="evidence" value="ECO:0007669"/>
    <property type="project" value="UniProtKB-KW"/>
</dbReference>
<keyword evidence="3 9" id="KW-0812">Transmembrane</keyword>
<name>A0A086JN82_TOXGO</name>
<dbReference type="Proteomes" id="UP000028828">
    <property type="component" value="Unassembled WGS sequence"/>
</dbReference>
<organism evidence="11 12">
    <name type="scientific">Toxoplasma gondii p89</name>
    <dbReference type="NCBI Taxonomy" id="943119"/>
    <lineage>
        <taxon>Eukaryota</taxon>
        <taxon>Sar</taxon>
        <taxon>Alveolata</taxon>
        <taxon>Apicomplexa</taxon>
        <taxon>Conoidasida</taxon>
        <taxon>Coccidia</taxon>
        <taxon>Eucoccidiorida</taxon>
        <taxon>Eimeriorina</taxon>
        <taxon>Sarcocystidae</taxon>
        <taxon>Toxoplasma</taxon>
    </lineage>
</organism>
<reference evidence="11 12" key="1">
    <citation type="submission" date="2014-03" db="EMBL/GenBank/DDBJ databases">
        <authorList>
            <person name="Sibley D."/>
            <person name="Venepally P."/>
            <person name="Karamycheva S."/>
            <person name="Hadjithomas M."/>
            <person name="Khan A."/>
            <person name="Brunk B."/>
            <person name="Roos D."/>
            <person name="Caler E."/>
            <person name="Lorenzi H."/>
        </authorList>
    </citation>
    <scope>NUCLEOTIDE SEQUENCE [LARGE SCALE GENOMIC DNA]</scope>
    <source>
        <strain evidence="12">p89</strain>
    </source>
</reference>
<keyword evidence="2" id="KW-0813">Transport</keyword>
<evidence type="ECO:0000256" key="5">
    <source>
        <dbReference type="ARBA" id="ARBA00022989"/>
    </source>
</evidence>
<dbReference type="CDD" id="cd15853">
    <property type="entry name" value="SNARE_Bet1"/>
    <property type="match status" value="1"/>
</dbReference>
<keyword evidence="6" id="KW-0333">Golgi apparatus</keyword>
<dbReference type="GO" id="GO:0000139">
    <property type="term" value="C:Golgi membrane"/>
    <property type="evidence" value="ECO:0007669"/>
    <property type="project" value="UniProtKB-SubCell"/>
</dbReference>
<evidence type="ECO:0000256" key="4">
    <source>
        <dbReference type="ARBA" id="ARBA00022927"/>
    </source>
</evidence>
<dbReference type="SUPFAM" id="SSF58038">
    <property type="entry name" value="SNARE fusion complex"/>
    <property type="match status" value="1"/>
</dbReference>
<dbReference type="InterPro" id="IPR000727">
    <property type="entry name" value="T_SNARE_dom"/>
</dbReference>
<accession>A0A086JN82</accession>
<keyword evidence="4" id="KW-0653">Protein transport</keyword>
<dbReference type="VEuPathDB" id="ToxoDB:TGP89_205030"/>
<evidence type="ECO:0000313" key="12">
    <source>
        <dbReference type="Proteomes" id="UP000028828"/>
    </source>
</evidence>
<dbReference type="AlphaFoldDB" id="A0A086JN82"/>
<evidence type="ECO:0000256" key="3">
    <source>
        <dbReference type="ARBA" id="ARBA00022692"/>
    </source>
</evidence>
<dbReference type="InterPro" id="IPR039899">
    <property type="entry name" value="BET1_SNARE"/>
</dbReference>
<dbReference type="PROSITE" id="PS50192">
    <property type="entry name" value="T_SNARE"/>
    <property type="match status" value="1"/>
</dbReference>
<evidence type="ECO:0000256" key="9">
    <source>
        <dbReference type="SAM" id="Phobius"/>
    </source>
</evidence>
<gene>
    <name evidence="11" type="ORF">TGP89_205030</name>
</gene>
<feature type="transmembrane region" description="Helical" evidence="9">
    <location>
        <begin position="86"/>
        <end position="108"/>
    </location>
</feature>
<comment type="caution">
    <text evidence="11">The sequence shown here is derived from an EMBL/GenBank/DDBJ whole genome shotgun (WGS) entry which is preliminary data.</text>
</comment>
<evidence type="ECO:0000256" key="6">
    <source>
        <dbReference type="ARBA" id="ARBA00023034"/>
    </source>
</evidence>
<comment type="subcellular location">
    <subcellularLocation>
        <location evidence="8">Endomembrane system</location>
        <topology evidence="8">Single-pass type IV membrane protein</topology>
    </subcellularLocation>
    <subcellularLocation>
        <location evidence="1">Golgi apparatus membrane</location>
    </subcellularLocation>
</comment>